<name>A0AAN6TME0_9PEZI</name>
<feature type="transmembrane region" description="Helical" evidence="1">
    <location>
        <begin position="12"/>
        <end position="31"/>
    </location>
</feature>
<evidence type="ECO:0000313" key="2">
    <source>
        <dbReference type="EMBL" id="KAK4116635.1"/>
    </source>
</evidence>
<reference evidence="2" key="2">
    <citation type="submission" date="2023-05" db="EMBL/GenBank/DDBJ databases">
        <authorList>
            <consortium name="Lawrence Berkeley National Laboratory"/>
            <person name="Steindorff A."/>
            <person name="Hensen N."/>
            <person name="Bonometti L."/>
            <person name="Westerberg I."/>
            <person name="Brannstrom I.O."/>
            <person name="Guillou S."/>
            <person name="Cros-Aarteil S."/>
            <person name="Calhoun S."/>
            <person name="Haridas S."/>
            <person name="Kuo A."/>
            <person name="Mondo S."/>
            <person name="Pangilinan J."/>
            <person name="Riley R."/>
            <person name="Labutti K."/>
            <person name="Andreopoulos B."/>
            <person name="Lipzen A."/>
            <person name="Chen C."/>
            <person name="Yanf M."/>
            <person name="Daum C."/>
            <person name="Ng V."/>
            <person name="Clum A."/>
            <person name="Ohm R."/>
            <person name="Martin F."/>
            <person name="Silar P."/>
            <person name="Natvig D."/>
            <person name="Lalanne C."/>
            <person name="Gautier V."/>
            <person name="Ament-Velasquez S.L."/>
            <person name="Kruys A."/>
            <person name="Hutchinson M.I."/>
            <person name="Powell A.J."/>
            <person name="Barry K."/>
            <person name="Miller A.N."/>
            <person name="Grigoriev I.V."/>
            <person name="Debuchy R."/>
            <person name="Gladieux P."/>
            <person name="Thoren M.H."/>
            <person name="Johannesson H."/>
        </authorList>
    </citation>
    <scope>NUCLEOTIDE SEQUENCE</scope>
    <source>
        <strain evidence="2">CBS 508.74</strain>
    </source>
</reference>
<evidence type="ECO:0000256" key="1">
    <source>
        <dbReference type="SAM" id="Phobius"/>
    </source>
</evidence>
<keyword evidence="1" id="KW-1133">Transmembrane helix</keyword>
<protein>
    <submittedName>
        <fullName evidence="2">Uncharacterized protein</fullName>
    </submittedName>
</protein>
<dbReference type="Proteomes" id="UP001302812">
    <property type="component" value="Unassembled WGS sequence"/>
</dbReference>
<proteinExistence type="predicted"/>
<comment type="caution">
    <text evidence="2">The sequence shown here is derived from an EMBL/GenBank/DDBJ whole genome shotgun (WGS) entry which is preliminary data.</text>
</comment>
<reference evidence="2" key="1">
    <citation type="journal article" date="2023" name="Mol. Phylogenet. Evol.">
        <title>Genome-scale phylogeny and comparative genomics of the fungal order Sordariales.</title>
        <authorList>
            <person name="Hensen N."/>
            <person name="Bonometti L."/>
            <person name="Westerberg I."/>
            <person name="Brannstrom I.O."/>
            <person name="Guillou S."/>
            <person name="Cros-Aarteil S."/>
            <person name="Calhoun S."/>
            <person name="Haridas S."/>
            <person name="Kuo A."/>
            <person name="Mondo S."/>
            <person name="Pangilinan J."/>
            <person name="Riley R."/>
            <person name="LaButti K."/>
            <person name="Andreopoulos B."/>
            <person name="Lipzen A."/>
            <person name="Chen C."/>
            <person name="Yan M."/>
            <person name="Daum C."/>
            <person name="Ng V."/>
            <person name="Clum A."/>
            <person name="Steindorff A."/>
            <person name="Ohm R.A."/>
            <person name="Martin F."/>
            <person name="Silar P."/>
            <person name="Natvig D.O."/>
            <person name="Lalanne C."/>
            <person name="Gautier V."/>
            <person name="Ament-Velasquez S.L."/>
            <person name="Kruys A."/>
            <person name="Hutchinson M.I."/>
            <person name="Powell A.J."/>
            <person name="Barry K."/>
            <person name="Miller A.N."/>
            <person name="Grigoriev I.V."/>
            <person name="Debuchy R."/>
            <person name="Gladieux P."/>
            <person name="Hiltunen Thoren M."/>
            <person name="Johannesson H."/>
        </authorList>
    </citation>
    <scope>NUCLEOTIDE SEQUENCE</scope>
    <source>
        <strain evidence="2">CBS 508.74</strain>
    </source>
</reference>
<keyword evidence="1" id="KW-0472">Membrane</keyword>
<dbReference type="RefSeq" id="XP_064674205.1">
    <property type="nucleotide sequence ID" value="XM_064817356.1"/>
</dbReference>
<dbReference type="GeneID" id="89941481"/>
<keyword evidence="3" id="KW-1185">Reference proteome</keyword>
<gene>
    <name evidence="2" type="ORF">N656DRAFT_794916</name>
</gene>
<keyword evidence="1" id="KW-0812">Transmembrane</keyword>
<accession>A0AAN6TME0</accession>
<sequence length="281" mass="31403">MKCPSTRTTRRIFAALTVILLPIVIVEHIALGVRARSECDRDDCQRLLDLLTECKQHVDAGNKPEVIKCFCSQEMLNAYVYCKGESRECLQGYQMDGHYDDDIETWHNKCQQYLTFTPTTPVLTSLAYTRDSDKCMSAYDACLQRDAGVKSCDHLYSSRKNITEAVVCLCRPSQIAMASRCYLDRTNCGATWTTVNISTVDEFERCRPTEWLTYGQTTAIGDNKTVTSFYSPSPSTRPTPPTITFGPAITPTQTQSAANQVCVVVLWALMAPSLLVGGHFM</sequence>
<dbReference type="EMBL" id="MU853333">
    <property type="protein sequence ID" value="KAK4116635.1"/>
    <property type="molecule type" value="Genomic_DNA"/>
</dbReference>
<organism evidence="2 3">
    <name type="scientific">Canariomyces notabilis</name>
    <dbReference type="NCBI Taxonomy" id="2074819"/>
    <lineage>
        <taxon>Eukaryota</taxon>
        <taxon>Fungi</taxon>
        <taxon>Dikarya</taxon>
        <taxon>Ascomycota</taxon>
        <taxon>Pezizomycotina</taxon>
        <taxon>Sordariomycetes</taxon>
        <taxon>Sordariomycetidae</taxon>
        <taxon>Sordariales</taxon>
        <taxon>Chaetomiaceae</taxon>
        <taxon>Canariomyces</taxon>
    </lineage>
</organism>
<dbReference type="AlphaFoldDB" id="A0AAN6TME0"/>
<evidence type="ECO:0000313" key="3">
    <source>
        <dbReference type="Proteomes" id="UP001302812"/>
    </source>
</evidence>